<dbReference type="RefSeq" id="WP_046491931.1">
    <property type="nucleotide sequence ID" value="NZ_CP011132.1"/>
</dbReference>
<feature type="domain" description="Fimbrial-type adhesion" evidence="6">
    <location>
        <begin position="34"/>
        <end position="176"/>
    </location>
</feature>
<dbReference type="GO" id="GO:0009289">
    <property type="term" value="C:pilus"/>
    <property type="evidence" value="ECO:0007669"/>
    <property type="project" value="UniProtKB-SubCell"/>
</dbReference>
<comment type="subcellular location">
    <subcellularLocation>
        <location evidence="1">Fimbrium</location>
    </subcellularLocation>
</comment>
<dbReference type="EMBL" id="CP011132">
    <property type="protein sequence ID" value="AKE60539.1"/>
    <property type="molecule type" value="Genomic_DNA"/>
</dbReference>
<dbReference type="PATRIC" id="fig|1261127.3.peg.4013"/>
<dbReference type="InterPro" id="IPR008966">
    <property type="entry name" value="Adhesion_dom_sf"/>
</dbReference>
<keyword evidence="3 5" id="KW-0732">Signal</keyword>
<evidence type="ECO:0000256" key="1">
    <source>
        <dbReference type="ARBA" id="ARBA00004561"/>
    </source>
</evidence>
<evidence type="ECO:0000313" key="7">
    <source>
        <dbReference type="EMBL" id="AKE60539.1"/>
    </source>
</evidence>
<dbReference type="Proteomes" id="UP000034085">
    <property type="component" value="Chromosome"/>
</dbReference>
<proteinExistence type="inferred from homology"/>
<accession>A0A0F6TXE7</accession>
<dbReference type="HOGENOM" id="CLU_124873_0_0_6"/>
<reference evidence="7 8" key="1">
    <citation type="journal article" date="2013" name="Appl. Microbiol. Biotechnol.">
        <title>Glycerol assimilation and production of 1,3-propanediol by Citrobacter amalonaticus Y19.</title>
        <authorList>
            <person name="Ainala S.K."/>
            <person name="Ashok S."/>
            <person name="Ko Y."/>
            <person name="Park S."/>
        </authorList>
    </citation>
    <scope>NUCLEOTIDE SEQUENCE [LARGE SCALE GENOMIC DNA]</scope>
    <source>
        <strain evidence="7 8">Y19</strain>
    </source>
</reference>
<name>A0A0F6TXE7_CITAM</name>
<evidence type="ECO:0000259" key="6">
    <source>
        <dbReference type="Pfam" id="PF00419"/>
    </source>
</evidence>
<dbReference type="InterPro" id="IPR000259">
    <property type="entry name" value="Adhesion_dom_fimbrial"/>
</dbReference>
<dbReference type="InterPro" id="IPR050263">
    <property type="entry name" value="Bact_Fimbrial_Adh_Pro"/>
</dbReference>
<dbReference type="SUPFAM" id="SSF49401">
    <property type="entry name" value="Bacterial adhesins"/>
    <property type="match status" value="1"/>
</dbReference>
<evidence type="ECO:0000256" key="3">
    <source>
        <dbReference type="ARBA" id="ARBA00022729"/>
    </source>
</evidence>
<organism evidence="7 8">
    <name type="scientific">Citrobacter amalonaticus Y19</name>
    <dbReference type="NCBI Taxonomy" id="1261127"/>
    <lineage>
        <taxon>Bacteria</taxon>
        <taxon>Pseudomonadati</taxon>
        <taxon>Pseudomonadota</taxon>
        <taxon>Gammaproteobacteria</taxon>
        <taxon>Enterobacterales</taxon>
        <taxon>Enterobacteriaceae</taxon>
        <taxon>Citrobacter</taxon>
    </lineage>
</organism>
<evidence type="ECO:0000313" key="8">
    <source>
        <dbReference type="Proteomes" id="UP000034085"/>
    </source>
</evidence>
<feature type="signal peptide" evidence="5">
    <location>
        <begin position="1"/>
        <end position="21"/>
    </location>
</feature>
<keyword evidence="4" id="KW-0281">Fimbrium</keyword>
<comment type="similarity">
    <text evidence="2">Belongs to the fimbrial protein family.</text>
</comment>
<evidence type="ECO:0000256" key="2">
    <source>
        <dbReference type="ARBA" id="ARBA00006671"/>
    </source>
</evidence>
<evidence type="ECO:0000256" key="4">
    <source>
        <dbReference type="ARBA" id="ARBA00023263"/>
    </source>
</evidence>
<dbReference type="AlphaFoldDB" id="A0A0F6TXE7"/>
<feature type="chain" id="PRO_5002510274" description="Fimbrial-type adhesion domain-containing protein" evidence="5">
    <location>
        <begin position="22"/>
        <end position="179"/>
    </location>
</feature>
<sequence length="179" mass="18481">MNKSIIGLVVSTLFMVANVHAEDTSAVVSIAGSVTGSADITASCTVNVSKTMINLSTDVTNLREQGTAELPSETIQLTMSGDQGCEDLILAGRIAYKFTGVADEATGEVLANTDTSEEAAQGVGVGLYDFSGNAVDLDDNTYNATVAAAILGFNLVKLTGQTPTQGNVKSALTIEVERL</sequence>
<dbReference type="KEGG" id="cama:F384_19210"/>
<evidence type="ECO:0000256" key="5">
    <source>
        <dbReference type="SAM" id="SignalP"/>
    </source>
</evidence>
<protein>
    <recommendedName>
        <fullName evidence="6">Fimbrial-type adhesion domain-containing protein</fullName>
    </recommendedName>
</protein>
<dbReference type="Gene3D" id="2.60.40.1090">
    <property type="entry name" value="Fimbrial-type adhesion domain"/>
    <property type="match status" value="1"/>
</dbReference>
<dbReference type="InterPro" id="IPR036937">
    <property type="entry name" value="Adhesion_dom_fimbrial_sf"/>
</dbReference>
<dbReference type="PANTHER" id="PTHR33420:SF3">
    <property type="entry name" value="FIMBRIAL SUBUNIT ELFA"/>
    <property type="match status" value="1"/>
</dbReference>
<dbReference type="GO" id="GO:0043709">
    <property type="term" value="P:cell adhesion involved in single-species biofilm formation"/>
    <property type="evidence" value="ECO:0007669"/>
    <property type="project" value="TreeGrafter"/>
</dbReference>
<dbReference type="Pfam" id="PF00419">
    <property type="entry name" value="Fimbrial"/>
    <property type="match status" value="1"/>
</dbReference>
<gene>
    <name evidence="7" type="ORF">F384_19210</name>
</gene>
<dbReference type="PANTHER" id="PTHR33420">
    <property type="entry name" value="FIMBRIAL SUBUNIT ELFA-RELATED"/>
    <property type="match status" value="1"/>
</dbReference>